<dbReference type="Pfam" id="PF13148">
    <property type="entry name" value="DUF3987"/>
    <property type="match status" value="1"/>
</dbReference>
<evidence type="ECO:0008006" key="4">
    <source>
        <dbReference type="Google" id="ProtNLM"/>
    </source>
</evidence>
<dbReference type="Proteomes" id="UP000189661">
    <property type="component" value="Chromosome"/>
</dbReference>
<reference evidence="2 3" key="1">
    <citation type="submission" date="2017-01" db="EMBL/GenBank/DDBJ databases">
        <title>Planococcus faecalis genome complete sequence.</title>
        <authorList>
            <person name="Lee P.C."/>
        </authorList>
    </citation>
    <scope>NUCLEOTIDE SEQUENCE [LARGE SCALE GENOMIC DNA]</scope>
    <source>
        <strain evidence="2 3">AJ003</strain>
    </source>
</reference>
<proteinExistence type="predicted"/>
<feature type="compositionally biased region" description="Polar residues" evidence="1">
    <location>
        <begin position="571"/>
        <end position="580"/>
    </location>
</feature>
<dbReference type="InterPro" id="IPR025048">
    <property type="entry name" value="DUF3987"/>
</dbReference>
<evidence type="ECO:0000256" key="1">
    <source>
        <dbReference type="SAM" id="MobiDB-lite"/>
    </source>
</evidence>
<evidence type="ECO:0000313" key="3">
    <source>
        <dbReference type="Proteomes" id="UP000189661"/>
    </source>
</evidence>
<name>A0ABN4XMG8_9BACL</name>
<accession>A0ABN4XMG8</accession>
<sequence>MDNINALRELEQKKEAAPQWEQPIKFDSKTLPTFNTNVFATWLRKYIEAVANTTQTPVDASAIATISVLSTILSKKAYVKVSSEWKEPLNTYSIMALPPGNRKSGVFKLLASPITLHEKDERERLMPMVKKQQATMKAKRSRLDGLNNQYAKKGDESILKDIQLLSHEIESEELIVIPRFITNDVTVEKLGLLMAEHNEKMSVLSAEGAGALNSMAGRYDKGSVDASMNLYLEAHPGDTVTIDRMGRESIHLDEPSLTIGLFIQPETVRNLPPSFNERGLMQRFLYAFPESMVGFRNSTPSPINEAVRAAYLNNMKQLMEHDPEKPIMLTFSNEAAISEIQNREEIEIMLQDDGELGGIREWGSKLAGQIVRITGLLHFADNMDQFPNIPTDISRSTFETAKSLRSYFIAHAKEAYGVMDSTDDEKDAKYILKRINEKFEGEPSVGHRDLFQLVRKRFKKVENMDMVLTQLENMNYIAIGFEGRKRVIYLNPLFTDTANKGLKGLNSPQTQMGQGVKESTPKNTTGHSGLNGDAVKTSESLVKEVSPSVFSKGHTTNTTESKGEGKVREVSPQNAVNEITIQDDGSGLL</sequence>
<dbReference type="RefSeq" id="WP_071154654.1">
    <property type="nucleotide sequence ID" value="NZ_CP019401.1"/>
</dbReference>
<protein>
    <recommendedName>
        <fullName evidence="4">DUF3987 domain-containing protein</fullName>
    </recommendedName>
</protein>
<dbReference type="EMBL" id="CP019401">
    <property type="protein sequence ID" value="AQU78309.1"/>
    <property type="molecule type" value="Genomic_DNA"/>
</dbReference>
<keyword evidence="3" id="KW-1185">Reference proteome</keyword>
<organism evidence="2 3">
    <name type="scientific">Planococcus faecalis</name>
    <dbReference type="NCBI Taxonomy" id="1598147"/>
    <lineage>
        <taxon>Bacteria</taxon>
        <taxon>Bacillati</taxon>
        <taxon>Bacillota</taxon>
        <taxon>Bacilli</taxon>
        <taxon>Bacillales</taxon>
        <taxon>Caryophanaceae</taxon>
        <taxon>Planococcus</taxon>
    </lineage>
</organism>
<gene>
    <name evidence="2" type="ORF">AJGP001_02900</name>
</gene>
<feature type="region of interest" description="Disordered" evidence="1">
    <location>
        <begin position="504"/>
        <end position="589"/>
    </location>
</feature>
<evidence type="ECO:0000313" key="2">
    <source>
        <dbReference type="EMBL" id="AQU78309.1"/>
    </source>
</evidence>